<gene>
    <name evidence="1" type="ORF">J2W52_004651</name>
</gene>
<proteinExistence type="predicted"/>
<accession>A0ABU1SVL3</accession>
<reference evidence="1 2" key="1">
    <citation type="submission" date="2023-07" db="EMBL/GenBank/DDBJ databases">
        <title>Sorghum-associated microbial communities from plants grown in Nebraska, USA.</title>
        <authorList>
            <person name="Schachtman D."/>
        </authorList>
    </citation>
    <scope>NUCLEOTIDE SEQUENCE [LARGE SCALE GENOMIC DNA]</scope>
    <source>
        <strain evidence="1 2">3199</strain>
    </source>
</reference>
<evidence type="ECO:0000313" key="1">
    <source>
        <dbReference type="EMBL" id="MDR6903018.1"/>
    </source>
</evidence>
<keyword evidence="2" id="KW-1185">Reference proteome</keyword>
<dbReference type="Proteomes" id="UP001250791">
    <property type="component" value="Unassembled WGS sequence"/>
</dbReference>
<protein>
    <submittedName>
        <fullName evidence="1">Uncharacterized protein</fullName>
    </submittedName>
</protein>
<name>A0ABU1SVL3_9HYPH</name>
<dbReference type="EMBL" id="JAVDUP010000006">
    <property type="protein sequence ID" value="MDR6903018.1"/>
    <property type="molecule type" value="Genomic_DNA"/>
</dbReference>
<organism evidence="1 2">
    <name type="scientific">Rhizobium miluonense</name>
    <dbReference type="NCBI Taxonomy" id="411945"/>
    <lineage>
        <taxon>Bacteria</taxon>
        <taxon>Pseudomonadati</taxon>
        <taxon>Pseudomonadota</taxon>
        <taxon>Alphaproteobacteria</taxon>
        <taxon>Hyphomicrobiales</taxon>
        <taxon>Rhizobiaceae</taxon>
        <taxon>Rhizobium/Agrobacterium group</taxon>
        <taxon>Rhizobium</taxon>
    </lineage>
</organism>
<sequence length="36" mass="4093">MQNDIGKRALPEKYLVLVEKNVVCAMQRRLSEFAAA</sequence>
<evidence type="ECO:0000313" key="2">
    <source>
        <dbReference type="Proteomes" id="UP001250791"/>
    </source>
</evidence>
<comment type="caution">
    <text evidence="1">The sequence shown here is derived from an EMBL/GenBank/DDBJ whole genome shotgun (WGS) entry which is preliminary data.</text>
</comment>